<evidence type="ECO:0000313" key="2">
    <source>
        <dbReference type="RefSeq" id="XP_045141959.1"/>
    </source>
</evidence>
<reference evidence="2" key="1">
    <citation type="submission" date="2025-08" db="UniProtKB">
        <authorList>
            <consortium name="RefSeq"/>
        </authorList>
    </citation>
    <scope>IDENTIFICATION</scope>
</reference>
<name>A0AC55CP57_ECHTE</name>
<protein>
    <submittedName>
        <fullName evidence="2">Tryptase beta-2-like</fullName>
    </submittedName>
</protein>
<dbReference type="Proteomes" id="UP000694863">
    <property type="component" value="Unplaced"/>
</dbReference>
<accession>A0AC55CP57</accession>
<gene>
    <name evidence="2" type="primary">LOC105978903</name>
</gene>
<keyword evidence="1" id="KW-1185">Reference proteome</keyword>
<sequence length="307" mass="33770">MWDPDKGVDTEELEDKWGGWAPGPVSSLASLLLQMQMLLALVLPLVLGLAGAVPAPAWERAGIVGGKEAPRTYWLWQVSLRTHQHYWAHFCGGSLVHPQWVLTAGHCVGPEIKEASELRVQLREQYLYYEDQLLPVSRIIVHPNFYSVDQGADIALLELQDPVNISSNVQLVTLPPASETFPPGTPCWVTGWGNVGSGVPLAPPYPLKQVKVPIVENSLCDTNYHTGLITGDNIRIVQDDMLCAGKKGRDSCQGDSGGPLVCKVKDIWMQAGVVSWGKGCAEPDHPGIYTRVTYYLDWIHSYVPKEP</sequence>
<dbReference type="RefSeq" id="XP_045141959.1">
    <property type="nucleotide sequence ID" value="XM_045286024.1"/>
</dbReference>
<proteinExistence type="predicted"/>
<evidence type="ECO:0000313" key="1">
    <source>
        <dbReference type="Proteomes" id="UP000694863"/>
    </source>
</evidence>
<organism evidence="1 2">
    <name type="scientific">Echinops telfairi</name>
    <name type="common">Lesser hedgehog tenrec</name>
    <dbReference type="NCBI Taxonomy" id="9371"/>
    <lineage>
        <taxon>Eukaryota</taxon>
        <taxon>Metazoa</taxon>
        <taxon>Chordata</taxon>
        <taxon>Craniata</taxon>
        <taxon>Vertebrata</taxon>
        <taxon>Euteleostomi</taxon>
        <taxon>Mammalia</taxon>
        <taxon>Eutheria</taxon>
        <taxon>Afrotheria</taxon>
        <taxon>Tenrecidae</taxon>
        <taxon>Tenrecinae</taxon>
        <taxon>Echinops</taxon>
    </lineage>
</organism>